<evidence type="ECO:0000313" key="4">
    <source>
        <dbReference type="Proteomes" id="UP000015241"/>
    </source>
</evidence>
<gene>
    <name evidence="3" type="ORF">FOMPIDRAFT_1096699</name>
</gene>
<dbReference type="Proteomes" id="UP000015241">
    <property type="component" value="Unassembled WGS sequence"/>
</dbReference>
<dbReference type="OrthoDB" id="3249394at2759"/>
<dbReference type="InParanoid" id="S8G294"/>
<dbReference type="InterPro" id="IPR041588">
    <property type="entry name" value="Integrase_H2C2"/>
</dbReference>
<dbReference type="AlphaFoldDB" id="S8G294"/>
<dbReference type="Gene3D" id="1.10.340.70">
    <property type="match status" value="1"/>
</dbReference>
<feature type="compositionally biased region" description="Basic and acidic residues" evidence="1">
    <location>
        <begin position="18"/>
        <end position="28"/>
    </location>
</feature>
<evidence type="ECO:0000313" key="3">
    <source>
        <dbReference type="EMBL" id="EPT04440.1"/>
    </source>
</evidence>
<dbReference type="HOGENOM" id="CLU_1351767_0_0_1"/>
<feature type="region of interest" description="Disordered" evidence="1">
    <location>
        <begin position="1"/>
        <end position="98"/>
    </location>
</feature>
<sequence>KPVPRIRTKPVVPPAETGRPETAKEFAQRIKRVFLHGPRAERQEGGNLGSSSADSFPRLSNEGDSPRASKRTTVSGELEGTPLEEIEPTDGFSSSQDENSRLLDHMAEGQEGVNIMKEVRNRYHEDSFFGDILREPKHYKNFDVKEGLIHLKDKGTYRLCIPDVTIDGRSAREIVIRHAHSLLAHLGAVKTLSYLRDQVWWKT</sequence>
<name>S8G294_FOMSC</name>
<evidence type="ECO:0000256" key="1">
    <source>
        <dbReference type="SAM" id="MobiDB-lite"/>
    </source>
</evidence>
<accession>S8G294</accession>
<feature type="non-terminal residue" evidence="3">
    <location>
        <position position="1"/>
    </location>
</feature>
<reference evidence="3 4" key="1">
    <citation type="journal article" date="2012" name="Science">
        <title>The Paleozoic origin of enzymatic lignin decomposition reconstructed from 31 fungal genomes.</title>
        <authorList>
            <person name="Floudas D."/>
            <person name="Binder M."/>
            <person name="Riley R."/>
            <person name="Barry K."/>
            <person name="Blanchette R.A."/>
            <person name="Henrissat B."/>
            <person name="Martinez A.T."/>
            <person name="Otillar R."/>
            <person name="Spatafora J.W."/>
            <person name="Yadav J.S."/>
            <person name="Aerts A."/>
            <person name="Benoit I."/>
            <person name="Boyd A."/>
            <person name="Carlson A."/>
            <person name="Copeland A."/>
            <person name="Coutinho P.M."/>
            <person name="de Vries R.P."/>
            <person name="Ferreira P."/>
            <person name="Findley K."/>
            <person name="Foster B."/>
            <person name="Gaskell J."/>
            <person name="Glotzer D."/>
            <person name="Gorecki P."/>
            <person name="Heitman J."/>
            <person name="Hesse C."/>
            <person name="Hori C."/>
            <person name="Igarashi K."/>
            <person name="Jurgens J.A."/>
            <person name="Kallen N."/>
            <person name="Kersten P."/>
            <person name="Kohler A."/>
            <person name="Kuees U."/>
            <person name="Kumar T.K.A."/>
            <person name="Kuo A."/>
            <person name="LaButti K."/>
            <person name="Larrondo L.F."/>
            <person name="Lindquist E."/>
            <person name="Ling A."/>
            <person name="Lombard V."/>
            <person name="Lucas S."/>
            <person name="Lundell T."/>
            <person name="Martin R."/>
            <person name="McLaughlin D.J."/>
            <person name="Morgenstern I."/>
            <person name="Morin E."/>
            <person name="Murat C."/>
            <person name="Nagy L.G."/>
            <person name="Nolan M."/>
            <person name="Ohm R.A."/>
            <person name="Patyshakuliyeva A."/>
            <person name="Rokas A."/>
            <person name="Ruiz-Duenas F.J."/>
            <person name="Sabat G."/>
            <person name="Salamov A."/>
            <person name="Samejima M."/>
            <person name="Schmutz J."/>
            <person name="Slot J.C."/>
            <person name="St John F."/>
            <person name="Stenlid J."/>
            <person name="Sun H."/>
            <person name="Sun S."/>
            <person name="Syed K."/>
            <person name="Tsang A."/>
            <person name="Wiebenga A."/>
            <person name="Young D."/>
            <person name="Pisabarro A."/>
            <person name="Eastwood D.C."/>
            <person name="Martin F."/>
            <person name="Cullen D."/>
            <person name="Grigoriev I.V."/>
            <person name="Hibbett D.S."/>
        </authorList>
    </citation>
    <scope>NUCLEOTIDE SEQUENCE</scope>
    <source>
        <strain evidence="4">FP-58527</strain>
    </source>
</reference>
<protein>
    <recommendedName>
        <fullName evidence="2">Integrase zinc-binding domain-containing protein</fullName>
    </recommendedName>
</protein>
<proteinExistence type="predicted"/>
<dbReference type="STRING" id="743788.S8G294"/>
<feature type="domain" description="Integrase zinc-binding" evidence="2">
    <location>
        <begin position="170"/>
        <end position="202"/>
    </location>
</feature>
<evidence type="ECO:0000259" key="2">
    <source>
        <dbReference type="Pfam" id="PF17921"/>
    </source>
</evidence>
<feature type="non-terminal residue" evidence="3">
    <location>
        <position position="203"/>
    </location>
</feature>
<organism evidence="3 4">
    <name type="scientific">Fomitopsis schrenkii</name>
    <name type="common">Brown rot fungus</name>
    <dbReference type="NCBI Taxonomy" id="2126942"/>
    <lineage>
        <taxon>Eukaryota</taxon>
        <taxon>Fungi</taxon>
        <taxon>Dikarya</taxon>
        <taxon>Basidiomycota</taxon>
        <taxon>Agaricomycotina</taxon>
        <taxon>Agaricomycetes</taxon>
        <taxon>Polyporales</taxon>
        <taxon>Fomitopsis</taxon>
    </lineage>
</organism>
<keyword evidence="4" id="KW-1185">Reference proteome</keyword>
<dbReference type="EMBL" id="KE504126">
    <property type="protein sequence ID" value="EPT04440.1"/>
    <property type="molecule type" value="Genomic_DNA"/>
</dbReference>
<dbReference type="Pfam" id="PF17921">
    <property type="entry name" value="Integrase_H2C2"/>
    <property type="match status" value="1"/>
</dbReference>